<evidence type="ECO:0000256" key="2">
    <source>
        <dbReference type="ARBA" id="ARBA00022832"/>
    </source>
</evidence>
<dbReference type="GO" id="GO:0005783">
    <property type="term" value="C:endoplasmic reticulum"/>
    <property type="evidence" value="ECO:0007669"/>
    <property type="project" value="TreeGrafter"/>
</dbReference>
<protein>
    <recommendedName>
        <fullName evidence="3">long-chain-fatty-acid--CoA ligase</fullName>
        <ecNumber evidence="3">6.2.1.3</ecNumber>
    </recommendedName>
</protein>
<evidence type="ECO:0000313" key="6">
    <source>
        <dbReference type="Proteomes" id="UP000708208"/>
    </source>
</evidence>
<dbReference type="EMBL" id="CAJVCH010557389">
    <property type="protein sequence ID" value="CAG7830743.1"/>
    <property type="molecule type" value="Genomic_DNA"/>
</dbReference>
<comment type="caution">
    <text evidence="5">The sequence shown here is derived from an EMBL/GenBank/DDBJ whole genome shotgun (WGS) entry which is preliminary data.</text>
</comment>
<evidence type="ECO:0000313" key="5">
    <source>
        <dbReference type="EMBL" id="CAG7830743.1"/>
    </source>
</evidence>
<evidence type="ECO:0000259" key="4">
    <source>
        <dbReference type="Pfam" id="PF00501"/>
    </source>
</evidence>
<keyword evidence="6" id="KW-1185">Reference proteome</keyword>
<dbReference type="OrthoDB" id="1700726at2759"/>
<dbReference type="Proteomes" id="UP000708208">
    <property type="component" value="Unassembled WGS sequence"/>
</dbReference>
<dbReference type="PANTHER" id="PTHR43272">
    <property type="entry name" value="LONG-CHAIN-FATTY-ACID--COA LIGASE"/>
    <property type="match status" value="1"/>
</dbReference>
<dbReference type="AlphaFoldDB" id="A0A8J2PHS8"/>
<dbReference type="GO" id="GO:0016020">
    <property type="term" value="C:membrane"/>
    <property type="evidence" value="ECO:0007669"/>
    <property type="project" value="TreeGrafter"/>
</dbReference>
<dbReference type="InterPro" id="IPR000873">
    <property type="entry name" value="AMP-dep_synth/lig_dom"/>
</dbReference>
<reference evidence="5" key="1">
    <citation type="submission" date="2021-06" db="EMBL/GenBank/DDBJ databases">
        <authorList>
            <person name="Hodson N. C."/>
            <person name="Mongue J. A."/>
            <person name="Jaron S. K."/>
        </authorList>
    </citation>
    <scope>NUCLEOTIDE SEQUENCE</scope>
</reference>
<accession>A0A8J2PHS8</accession>
<gene>
    <name evidence="5" type="ORF">AFUS01_LOCUS40528</name>
</gene>
<feature type="non-terminal residue" evidence="5">
    <location>
        <position position="1"/>
    </location>
</feature>
<dbReference type="GO" id="GO:0004467">
    <property type="term" value="F:long-chain fatty acid-CoA ligase activity"/>
    <property type="evidence" value="ECO:0007669"/>
    <property type="project" value="UniProtKB-EC"/>
</dbReference>
<evidence type="ECO:0000256" key="1">
    <source>
        <dbReference type="ARBA" id="ARBA00022598"/>
    </source>
</evidence>
<dbReference type="EC" id="6.2.1.3" evidence="3"/>
<keyword evidence="2" id="KW-0276">Fatty acid metabolism</keyword>
<evidence type="ECO:0000256" key="3">
    <source>
        <dbReference type="ARBA" id="ARBA00026121"/>
    </source>
</evidence>
<dbReference type="Pfam" id="PF00501">
    <property type="entry name" value="AMP-binding"/>
    <property type="match status" value="1"/>
</dbReference>
<proteinExistence type="predicted"/>
<feature type="domain" description="AMP-dependent synthetase/ligase" evidence="4">
    <location>
        <begin position="1"/>
        <end position="65"/>
    </location>
</feature>
<name>A0A8J2PHS8_9HEXA</name>
<feature type="non-terminal residue" evidence="5">
    <location>
        <position position="65"/>
    </location>
</feature>
<sequence>VLEAYGQTESIGLVSLTLPNETKGGHVGPPILGVAVKLVDVPEMNYYSKNDQGEVCIKSAGMFKG</sequence>
<organism evidence="5 6">
    <name type="scientific">Allacma fusca</name>
    <dbReference type="NCBI Taxonomy" id="39272"/>
    <lineage>
        <taxon>Eukaryota</taxon>
        <taxon>Metazoa</taxon>
        <taxon>Ecdysozoa</taxon>
        <taxon>Arthropoda</taxon>
        <taxon>Hexapoda</taxon>
        <taxon>Collembola</taxon>
        <taxon>Symphypleona</taxon>
        <taxon>Sminthuridae</taxon>
        <taxon>Allacma</taxon>
    </lineage>
</organism>
<dbReference type="PANTHER" id="PTHR43272:SF107">
    <property type="entry name" value="LONG-CHAIN-FATTY-ACID--COA LIGASE 5"/>
    <property type="match status" value="1"/>
</dbReference>
<keyword evidence="1" id="KW-0436">Ligase</keyword>
<keyword evidence="2" id="KW-0443">Lipid metabolism</keyword>